<dbReference type="KEGG" id="tpi:TREPR_3416"/>
<evidence type="ECO:0000256" key="1">
    <source>
        <dbReference type="ARBA" id="ARBA00010936"/>
    </source>
</evidence>
<feature type="active site" description="Proton donor/acceptor" evidence="7">
    <location>
        <position position="205"/>
    </location>
</feature>
<dbReference type="GO" id="GO:0005737">
    <property type="term" value="C:cytoplasm"/>
    <property type="evidence" value="ECO:0007669"/>
    <property type="project" value="UniProtKB-SubCell"/>
</dbReference>
<evidence type="ECO:0000313" key="8">
    <source>
        <dbReference type="EMBL" id="AEF85946.1"/>
    </source>
</evidence>
<gene>
    <name evidence="7 8" type="primary">deoC</name>
    <name evidence="8" type="ordered locus">TREPR_3416</name>
</gene>
<dbReference type="AlphaFoldDB" id="F5YJK1"/>
<organism evidence="8 9">
    <name type="scientific">Treponema primitia (strain ATCC BAA-887 / DSM 12427 / ZAS-2)</name>
    <dbReference type="NCBI Taxonomy" id="545694"/>
    <lineage>
        <taxon>Bacteria</taxon>
        <taxon>Pseudomonadati</taxon>
        <taxon>Spirochaetota</taxon>
        <taxon>Spirochaetia</taxon>
        <taxon>Spirochaetales</taxon>
        <taxon>Treponemataceae</taxon>
        <taxon>Treponema</taxon>
    </lineage>
</organism>
<sequence length="245" mass="24955">MGNETDKKNGGAGITTAGLAKFIDHTLLKPEADTAGIDKLCAEAKQYGFYSVCINSAYVARCAKTLAGSEVKVCVVVGFPLGAMGAEAKAFEAEYAVKNGADEIDMVMNIGAMKSGDLSLVEGDIAQVRKACAGNCVASSGKKALLKVIIETCLLTEAEIVSACTIALKAGADFVKTSTGFSTHGATVEHVALMRKTVGAAAGVKAAGGVRTYEDALAMIKAGATRLGTSGGIKIISGQTIDSGY</sequence>
<comment type="pathway">
    <text evidence="7">Carbohydrate degradation; 2-deoxy-D-ribose 1-phosphate degradation; D-glyceraldehyde 3-phosphate and acetaldehyde from 2-deoxy-alpha-D-ribose 1-phosphate: step 2/2.</text>
</comment>
<comment type="similarity">
    <text evidence="1 7">Belongs to the DeoC/FbaB aldolase family. DeoC type 1 subfamily.</text>
</comment>
<evidence type="ECO:0000313" key="9">
    <source>
        <dbReference type="Proteomes" id="UP000009223"/>
    </source>
</evidence>
<evidence type="ECO:0000256" key="6">
    <source>
        <dbReference type="ARBA" id="ARBA00056337"/>
    </source>
</evidence>
<dbReference type="eggNOG" id="COG0274">
    <property type="taxonomic scope" value="Bacteria"/>
</dbReference>
<evidence type="ECO:0000256" key="4">
    <source>
        <dbReference type="ARBA" id="ARBA00023270"/>
    </source>
</evidence>
<dbReference type="PANTHER" id="PTHR10889:SF1">
    <property type="entry name" value="DEOXYRIBOSE-PHOSPHATE ALDOLASE"/>
    <property type="match status" value="1"/>
</dbReference>
<dbReference type="CDD" id="cd00959">
    <property type="entry name" value="DeoC"/>
    <property type="match status" value="1"/>
</dbReference>
<feature type="active site" description="Proton donor/acceptor" evidence="7">
    <location>
        <position position="105"/>
    </location>
</feature>
<comment type="subcellular location">
    <subcellularLocation>
        <location evidence="7">Cytoplasm</location>
    </subcellularLocation>
</comment>
<dbReference type="HAMAP" id="MF_00114">
    <property type="entry name" value="DeoC_type1"/>
    <property type="match status" value="1"/>
</dbReference>
<dbReference type="Gene3D" id="3.20.20.70">
    <property type="entry name" value="Aldolase class I"/>
    <property type="match status" value="1"/>
</dbReference>
<dbReference type="STRING" id="545694.TREPR_3416"/>
<dbReference type="InterPro" id="IPR028581">
    <property type="entry name" value="DeoC_typeI"/>
</dbReference>
<dbReference type="Proteomes" id="UP000009223">
    <property type="component" value="Chromosome"/>
</dbReference>
<dbReference type="RefSeq" id="WP_015706869.1">
    <property type="nucleotide sequence ID" value="NC_015578.1"/>
</dbReference>
<dbReference type="SMART" id="SM01133">
    <property type="entry name" value="DeoC"/>
    <property type="match status" value="1"/>
</dbReference>
<feature type="active site" description="Schiff-base intermediate with acetaldehyde" evidence="7">
    <location>
        <position position="176"/>
    </location>
</feature>
<keyword evidence="9" id="KW-1185">Reference proteome</keyword>
<dbReference type="GO" id="GO:0009264">
    <property type="term" value="P:deoxyribonucleotide catabolic process"/>
    <property type="evidence" value="ECO:0007669"/>
    <property type="project" value="UniProtKB-UniRule"/>
</dbReference>
<evidence type="ECO:0000256" key="5">
    <source>
        <dbReference type="ARBA" id="ARBA00048791"/>
    </source>
</evidence>
<dbReference type="Pfam" id="PF01791">
    <property type="entry name" value="DeoC"/>
    <property type="match status" value="1"/>
</dbReference>
<reference evidence="9" key="1">
    <citation type="submission" date="2009-12" db="EMBL/GenBank/DDBJ databases">
        <title>Complete sequence of Treponema primitia strain ZAS-2.</title>
        <authorList>
            <person name="Tetu S.G."/>
            <person name="Matson E."/>
            <person name="Ren Q."/>
            <person name="Seshadri R."/>
            <person name="Elbourne L."/>
            <person name="Hassan K.A."/>
            <person name="Durkin A."/>
            <person name="Radune D."/>
            <person name="Mohamoud Y."/>
            <person name="Shay R."/>
            <person name="Jin S."/>
            <person name="Zhang X."/>
            <person name="Lucey K."/>
            <person name="Ballor N.R."/>
            <person name="Ottesen E."/>
            <person name="Rosenthal R."/>
            <person name="Allen A."/>
            <person name="Leadbetter J.R."/>
            <person name="Paulsen I.T."/>
        </authorList>
    </citation>
    <scope>NUCLEOTIDE SEQUENCE [LARGE SCALE GENOMIC DNA]</scope>
    <source>
        <strain evidence="9">ATCC BAA-887 / DSM 12427 / ZAS-2</strain>
    </source>
</reference>
<comment type="function">
    <text evidence="6 7">Catalyzes a reversible aldol reaction between acetaldehyde and D-glyceraldehyde 3-phosphate to generate 2-deoxy-D-ribose 5-phosphate.</text>
</comment>
<dbReference type="OrthoDB" id="9778711at2"/>
<proteinExistence type="inferred from homology"/>
<protein>
    <recommendedName>
        <fullName evidence="7">Deoxyribose-phosphate aldolase</fullName>
        <shortName evidence="7">DERA</shortName>
        <ecNumber evidence="7">4.1.2.4</ecNumber>
    </recommendedName>
    <alternativeName>
        <fullName evidence="7">2-deoxy-D-ribose 5-phosphate aldolase</fullName>
    </alternativeName>
    <alternativeName>
        <fullName evidence="7">Phosphodeoxyriboaldolase</fullName>
        <shortName evidence="7">Deoxyriboaldolase</shortName>
    </alternativeName>
</protein>
<keyword evidence="4 7" id="KW-0704">Schiff base</keyword>
<dbReference type="UniPathway" id="UPA00002">
    <property type="reaction ID" value="UER00468"/>
</dbReference>
<name>F5YJK1_TREPZ</name>
<dbReference type="HOGENOM" id="CLU_053595_0_1_12"/>
<dbReference type="InterPro" id="IPR011343">
    <property type="entry name" value="DeoC"/>
</dbReference>
<evidence type="ECO:0000256" key="3">
    <source>
        <dbReference type="ARBA" id="ARBA00023239"/>
    </source>
</evidence>
<dbReference type="EMBL" id="CP001843">
    <property type="protein sequence ID" value="AEF85946.1"/>
    <property type="molecule type" value="Genomic_DNA"/>
</dbReference>
<dbReference type="GO" id="GO:0004139">
    <property type="term" value="F:deoxyribose-phosphate aldolase activity"/>
    <property type="evidence" value="ECO:0007669"/>
    <property type="project" value="UniProtKB-UniRule"/>
</dbReference>
<dbReference type="EC" id="4.1.2.4" evidence="7"/>
<dbReference type="GO" id="GO:0006018">
    <property type="term" value="P:2-deoxyribose 1-phosphate catabolic process"/>
    <property type="evidence" value="ECO:0007669"/>
    <property type="project" value="UniProtKB-UniRule"/>
</dbReference>
<dbReference type="PIRSF" id="PIRSF001357">
    <property type="entry name" value="DeoC"/>
    <property type="match status" value="1"/>
</dbReference>
<dbReference type="FunFam" id="3.20.20.70:FF:000044">
    <property type="entry name" value="Deoxyribose-phosphate aldolase"/>
    <property type="match status" value="1"/>
</dbReference>
<evidence type="ECO:0000256" key="2">
    <source>
        <dbReference type="ARBA" id="ARBA00022490"/>
    </source>
</evidence>
<keyword evidence="2 7" id="KW-0963">Cytoplasm</keyword>
<dbReference type="SUPFAM" id="SSF51569">
    <property type="entry name" value="Aldolase"/>
    <property type="match status" value="1"/>
</dbReference>
<reference evidence="8 9" key="2">
    <citation type="journal article" date="2011" name="ISME J.">
        <title>RNA-seq reveals cooperative metabolic interactions between two termite-gut spirochete species in co-culture.</title>
        <authorList>
            <person name="Rosenthal A.Z."/>
            <person name="Matson E.G."/>
            <person name="Eldar A."/>
            <person name="Leadbetter J.R."/>
        </authorList>
    </citation>
    <scope>NUCLEOTIDE SEQUENCE [LARGE SCALE GENOMIC DNA]</scope>
    <source>
        <strain evidence="9">ATCC BAA-887 / DSM 12427 / ZAS-2</strain>
    </source>
</reference>
<dbReference type="PANTHER" id="PTHR10889">
    <property type="entry name" value="DEOXYRIBOSE-PHOSPHATE ALDOLASE"/>
    <property type="match status" value="1"/>
</dbReference>
<dbReference type="InterPro" id="IPR013785">
    <property type="entry name" value="Aldolase_TIM"/>
</dbReference>
<dbReference type="NCBIfam" id="TIGR00126">
    <property type="entry name" value="deoC"/>
    <property type="match status" value="1"/>
</dbReference>
<accession>F5YJK1</accession>
<keyword evidence="3 7" id="KW-0456">Lyase</keyword>
<comment type="catalytic activity">
    <reaction evidence="5 7">
        <text>2-deoxy-D-ribose 5-phosphate = D-glyceraldehyde 3-phosphate + acetaldehyde</text>
        <dbReference type="Rhea" id="RHEA:12821"/>
        <dbReference type="ChEBI" id="CHEBI:15343"/>
        <dbReference type="ChEBI" id="CHEBI:59776"/>
        <dbReference type="ChEBI" id="CHEBI:62877"/>
        <dbReference type="EC" id="4.1.2.4"/>
    </reaction>
</comment>
<evidence type="ECO:0000256" key="7">
    <source>
        <dbReference type="HAMAP-Rule" id="MF_00114"/>
    </source>
</evidence>
<dbReference type="GO" id="GO:0016052">
    <property type="term" value="P:carbohydrate catabolic process"/>
    <property type="evidence" value="ECO:0007669"/>
    <property type="project" value="TreeGrafter"/>
</dbReference>
<dbReference type="InterPro" id="IPR002915">
    <property type="entry name" value="DeoC/FbaB/LacD_aldolase"/>
</dbReference>